<accession>H2AYX2</accession>
<reference evidence="1 2" key="1">
    <citation type="journal article" date="2011" name="Proc. Natl. Acad. Sci. U.S.A.">
        <title>Evolutionary erosion of yeast sex chromosomes by mating-type switching accidents.</title>
        <authorList>
            <person name="Gordon J.L."/>
            <person name="Armisen D."/>
            <person name="Proux-Wera E."/>
            <person name="Oheigeartaigh S.S."/>
            <person name="Byrne K.P."/>
            <person name="Wolfe K.H."/>
        </authorList>
    </citation>
    <scope>NUCLEOTIDE SEQUENCE [LARGE SCALE GENOMIC DNA]</scope>
    <source>
        <strain evidence="2">ATCC 22294 / BCRC 22015 / CBS 2517 / CECT 1963 / NBRC 1671 / NRRL Y-8276</strain>
    </source>
</reference>
<gene>
    <name evidence="1" type="primary">KAFR0H01180</name>
    <name evidence="1" type="ORF">KAFR_0H01180</name>
</gene>
<dbReference type="EMBL" id="HE650828">
    <property type="protein sequence ID" value="CCF59528.1"/>
    <property type="molecule type" value="Genomic_DNA"/>
</dbReference>
<dbReference type="InParanoid" id="H2AYX2"/>
<dbReference type="HOGENOM" id="CLU_115926_1_0_1"/>
<keyword evidence="2" id="KW-1185">Reference proteome</keyword>
<dbReference type="PANTHER" id="PTHR28139">
    <property type="entry name" value="UPF0768 PROTEIN YBL029C-A"/>
    <property type="match status" value="1"/>
</dbReference>
<protein>
    <recommendedName>
        <fullName evidence="3">Zinc-ribbon 15 domain-containing protein</fullName>
    </recommendedName>
</protein>
<dbReference type="GeneID" id="13887525"/>
<evidence type="ECO:0008006" key="3">
    <source>
        <dbReference type="Google" id="ProtNLM"/>
    </source>
</evidence>
<dbReference type="AlphaFoldDB" id="H2AYX2"/>
<sequence>MFMFIPIICGVKNWDSPYNTDPRYTGLYCPNCHNLSVEPVKRREFFQIWFIPIVPIYWGKQIRCSICNWRQDFKTDEELNKVVNEQQHIKQNMNMHY</sequence>
<dbReference type="STRING" id="1071382.H2AYX2"/>
<name>H2AYX2_KAZAF</name>
<evidence type="ECO:0000313" key="1">
    <source>
        <dbReference type="EMBL" id="CCF59528.1"/>
    </source>
</evidence>
<proteinExistence type="predicted"/>
<dbReference type="FunCoup" id="H2AYX2">
    <property type="interactions" value="66"/>
</dbReference>
<dbReference type="eggNOG" id="ENOG502S3KC">
    <property type="taxonomic scope" value="Eukaryota"/>
</dbReference>
<dbReference type="RefSeq" id="XP_003958663.1">
    <property type="nucleotide sequence ID" value="XM_003958614.1"/>
</dbReference>
<dbReference type="PANTHER" id="PTHR28139:SF1">
    <property type="entry name" value="UPF0768 PROTEIN YBL029C-A"/>
    <property type="match status" value="1"/>
</dbReference>
<evidence type="ECO:0000313" key="2">
    <source>
        <dbReference type="Proteomes" id="UP000005220"/>
    </source>
</evidence>
<dbReference type="Proteomes" id="UP000005220">
    <property type="component" value="Chromosome 8"/>
</dbReference>
<organism evidence="1 2">
    <name type="scientific">Kazachstania africana (strain ATCC 22294 / BCRC 22015 / CBS 2517 / CECT 1963 / NBRC 1671 / NRRL Y-8276)</name>
    <name type="common">Yeast</name>
    <name type="synonym">Kluyveromyces africanus</name>
    <dbReference type="NCBI Taxonomy" id="1071382"/>
    <lineage>
        <taxon>Eukaryota</taxon>
        <taxon>Fungi</taxon>
        <taxon>Dikarya</taxon>
        <taxon>Ascomycota</taxon>
        <taxon>Saccharomycotina</taxon>
        <taxon>Saccharomycetes</taxon>
        <taxon>Saccharomycetales</taxon>
        <taxon>Saccharomycetaceae</taxon>
        <taxon>Kazachstania</taxon>
    </lineage>
</organism>
<dbReference type="OrthoDB" id="5545479at2759"/>
<dbReference type="KEGG" id="kaf:KAFR_0H01180"/>